<gene>
    <name evidence="1" type="ORF">GCM10022246_29440</name>
</gene>
<name>A0ABP7Q1T8_9SPHI</name>
<dbReference type="InterPro" id="IPR010662">
    <property type="entry name" value="RBBP9/YdeN"/>
</dbReference>
<evidence type="ECO:0000313" key="1">
    <source>
        <dbReference type="EMBL" id="GAA3975095.1"/>
    </source>
</evidence>
<accession>A0ABP7Q1T8</accession>
<dbReference type="SUPFAM" id="SSF53474">
    <property type="entry name" value="alpha/beta-Hydrolases"/>
    <property type="match status" value="1"/>
</dbReference>
<evidence type="ECO:0000313" key="2">
    <source>
        <dbReference type="Proteomes" id="UP001501081"/>
    </source>
</evidence>
<proteinExistence type="predicted"/>
<organism evidence="1 2">
    <name type="scientific">Pedobacter ginsengiterrae</name>
    <dbReference type="NCBI Taxonomy" id="871696"/>
    <lineage>
        <taxon>Bacteria</taxon>
        <taxon>Pseudomonadati</taxon>
        <taxon>Bacteroidota</taxon>
        <taxon>Sphingobacteriia</taxon>
        <taxon>Sphingobacteriales</taxon>
        <taxon>Sphingobacteriaceae</taxon>
        <taxon>Pedobacter</taxon>
    </lineage>
</organism>
<dbReference type="InterPro" id="IPR029058">
    <property type="entry name" value="AB_hydrolase_fold"/>
</dbReference>
<dbReference type="RefSeq" id="WP_316754930.1">
    <property type="nucleotide sequence ID" value="NZ_BAABAK010000015.1"/>
</dbReference>
<dbReference type="EMBL" id="BAABAK010000015">
    <property type="protein sequence ID" value="GAA3975095.1"/>
    <property type="molecule type" value="Genomic_DNA"/>
</dbReference>
<dbReference type="GO" id="GO:0016787">
    <property type="term" value="F:hydrolase activity"/>
    <property type="evidence" value="ECO:0007669"/>
    <property type="project" value="UniProtKB-KW"/>
</dbReference>
<keyword evidence="1" id="KW-0378">Hydrolase</keyword>
<reference evidence="2" key="1">
    <citation type="journal article" date="2019" name="Int. J. Syst. Evol. Microbiol.">
        <title>The Global Catalogue of Microorganisms (GCM) 10K type strain sequencing project: providing services to taxonomists for standard genome sequencing and annotation.</title>
        <authorList>
            <consortium name="The Broad Institute Genomics Platform"/>
            <consortium name="The Broad Institute Genome Sequencing Center for Infectious Disease"/>
            <person name="Wu L."/>
            <person name="Ma J."/>
        </authorList>
    </citation>
    <scope>NUCLEOTIDE SEQUENCE [LARGE SCALE GENOMIC DNA]</scope>
    <source>
        <strain evidence="2">JCM 17338</strain>
    </source>
</reference>
<dbReference type="Proteomes" id="UP001501081">
    <property type="component" value="Unassembled WGS sequence"/>
</dbReference>
<keyword evidence="2" id="KW-1185">Reference proteome</keyword>
<dbReference type="Gene3D" id="3.40.50.1820">
    <property type="entry name" value="alpha/beta hydrolase"/>
    <property type="match status" value="1"/>
</dbReference>
<sequence length="174" mass="19415">MINYFIVPGIGNSGPEHWQTYFERSASNFTRINQIDWDSPSCNDWTEGINKAISGYDLSTVVLIGHSLGCMAIVHWAQKYNQKIKGAMLVAPSDVEAPQYTFPTIGFDPIPLFKIDFKTIIVASTNDEWISMERAEFFAEKWGSEFIDIGKAGHINAASGYGGWKDGLKILKSI</sequence>
<protein>
    <submittedName>
        <fullName evidence="1">Alpha/beta hydrolase</fullName>
    </submittedName>
</protein>
<dbReference type="Pfam" id="PF06821">
    <property type="entry name" value="Ser_hydrolase"/>
    <property type="match status" value="1"/>
</dbReference>
<comment type="caution">
    <text evidence="1">The sequence shown here is derived from an EMBL/GenBank/DDBJ whole genome shotgun (WGS) entry which is preliminary data.</text>
</comment>